<dbReference type="Pfam" id="PF02932">
    <property type="entry name" value="Neur_chan_memb"/>
    <property type="match status" value="1"/>
</dbReference>
<dbReference type="InterPro" id="IPR006029">
    <property type="entry name" value="Neurotrans-gated_channel_TM"/>
</dbReference>
<dbReference type="SUPFAM" id="SSF90112">
    <property type="entry name" value="Neurotransmitter-gated ion-channel transmembrane pore"/>
    <property type="match status" value="1"/>
</dbReference>
<dbReference type="GO" id="GO:0005216">
    <property type="term" value="F:monoatomic ion channel activity"/>
    <property type="evidence" value="ECO:0007669"/>
    <property type="project" value="InterPro"/>
</dbReference>
<dbReference type="CDD" id="cd00051">
    <property type="entry name" value="EFh"/>
    <property type="match status" value="1"/>
</dbReference>
<gene>
    <name evidence="4" type="ORF">NSCI0253_LOCUS37815</name>
</gene>
<name>A0A7S1AT29_NOCSC</name>
<dbReference type="InterPro" id="IPR002048">
    <property type="entry name" value="EF_hand_dom"/>
</dbReference>
<feature type="domain" description="EF-hand" evidence="3">
    <location>
        <begin position="236"/>
        <end position="271"/>
    </location>
</feature>
<dbReference type="Gene3D" id="1.20.58.390">
    <property type="entry name" value="Neurotransmitter-gated ion-channel transmembrane domain"/>
    <property type="match status" value="1"/>
</dbReference>
<accession>A0A7S1AT29</accession>
<reference evidence="4" key="1">
    <citation type="submission" date="2021-01" db="EMBL/GenBank/DDBJ databases">
        <authorList>
            <person name="Corre E."/>
            <person name="Pelletier E."/>
            <person name="Niang G."/>
            <person name="Scheremetjew M."/>
            <person name="Finn R."/>
            <person name="Kale V."/>
            <person name="Holt S."/>
            <person name="Cochrane G."/>
            <person name="Meng A."/>
            <person name="Brown T."/>
            <person name="Cohen L."/>
        </authorList>
    </citation>
    <scope>NUCLEOTIDE SEQUENCE</scope>
</reference>
<dbReference type="InterPro" id="IPR036719">
    <property type="entry name" value="Neuro-gated_channel_TM_sf"/>
</dbReference>
<keyword evidence="2" id="KW-1133">Transmembrane helix</keyword>
<dbReference type="PROSITE" id="PS50222">
    <property type="entry name" value="EF_HAND_2"/>
    <property type="match status" value="1"/>
</dbReference>
<dbReference type="Gene3D" id="1.10.238.10">
    <property type="entry name" value="EF-hand"/>
    <property type="match status" value="1"/>
</dbReference>
<dbReference type="GO" id="GO:0016020">
    <property type="term" value="C:membrane"/>
    <property type="evidence" value="ECO:0007669"/>
    <property type="project" value="InterPro"/>
</dbReference>
<dbReference type="SUPFAM" id="SSF47473">
    <property type="entry name" value="EF-hand"/>
    <property type="match status" value="1"/>
</dbReference>
<feature type="region of interest" description="Disordered" evidence="1">
    <location>
        <begin position="143"/>
        <end position="195"/>
    </location>
</feature>
<dbReference type="PANTHER" id="PTHR18945">
    <property type="entry name" value="NEUROTRANSMITTER GATED ION CHANNEL"/>
    <property type="match status" value="1"/>
</dbReference>
<keyword evidence="2" id="KW-0472">Membrane</keyword>
<feature type="compositionally biased region" description="Low complexity" evidence="1">
    <location>
        <begin position="168"/>
        <end position="180"/>
    </location>
</feature>
<dbReference type="InterPro" id="IPR006201">
    <property type="entry name" value="Neur_channel"/>
</dbReference>
<sequence length="337" mass="38121">MIYTISLSRATSFYVWKLIVPQISMAILSFIPYWMSPECGERLGFGVTLVLAILTTEVVSMSMMPISGRTLVMDHVNRLSFIFCIISLLESALTIFVFYLEVVTADELLPRWIHRLMFAVRGKQVSVKPSEVAQTQAPVSGPLVQAWGGEADSPAQAEHTETEKQETSHSSQATSHATTPTPQPAAPEDADGGHTNRMVRTQFYRQAFYLLDVDFSNSLDREEINTFGHFVAGDAWEPTMTERFMAGADKDHNGGLNFDEFADFCERMLFEDVSKELDFVKHMVEGFILGMERQREMARDKWHHRARSIDSFFRFFVPPFFFVSVAVAMATHGSDDE</sequence>
<feature type="transmembrane region" description="Helical" evidence="2">
    <location>
        <begin position="13"/>
        <end position="31"/>
    </location>
</feature>
<dbReference type="InterPro" id="IPR038050">
    <property type="entry name" value="Neuro_actylchol_rec"/>
</dbReference>
<protein>
    <recommendedName>
        <fullName evidence="3">EF-hand domain-containing protein</fullName>
    </recommendedName>
</protein>
<dbReference type="InterPro" id="IPR011992">
    <property type="entry name" value="EF-hand-dom_pair"/>
</dbReference>
<evidence type="ECO:0000259" key="3">
    <source>
        <dbReference type="PROSITE" id="PS50222"/>
    </source>
</evidence>
<evidence type="ECO:0000256" key="2">
    <source>
        <dbReference type="SAM" id="Phobius"/>
    </source>
</evidence>
<dbReference type="GO" id="GO:0005509">
    <property type="term" value="F:calcium ion binding"/>
    <property type="evidence" value="ECO:0007669"/>
    <property type="project" value="InterPro"/>
</dbReference>
<evidence type="ECO:0000256" key="1">
    <source>
        <dbReference type="SAM" id="MobiDB-lite"/>
    </source>
</evidence>
<feature type="transmembrane region" description="Helical" evidence="2">
    <location>
        <begin position="43"/>
        <end position="67"/>
    </location>
</feature>
<evidence type="ECO:0000313" key="4">
    <source>
        <dbReference type="EMBL" id="CAD8863460.1"/>
    </source>
</evidence>
<feature type="transmembrane region" description="Helical" evidence="2">
    <location>
        <begin position="79"/>
        <end position="100"/>
    </location>
</feature>
<feature type="compositionally biased region" description="Basic and acidic residues" evidence="1">
    <location>
        <begin position="158"/>
        <end position="167"/>
    </location>
</feature>
<dbReference type="AlphaFoldDB" id="A0A7S1AT29"/>
<proteinExistence type="predicted"/>
<organism evidence="4">
    <name type="scientific">Noctiluca scintillans</name>
    <name type="common">Sea sparkle</name>
    <name type="synonym">Red tide dinoflagellate</name>
    <dbReference type="NCBI Taxonomy" id="2966"/>
    <lineage>
        <taxon>Eukaryota</taxon>
        <taxon>Sar</taxon>
        <taxon>Alveolata</taxon>
        <taxon>Dinophyceae</taxon>
        <taxon>Noctilucales</taxon>
        <taxon>Noctilucaceae</taxon>
        <taxon>Noctiluca</taxon>
    </lineage>
</organism>
<dbReference type="GO" id="GO:0004888">
    <property type="term" value="F:transmembrane signaling receptor activity"/>
    <property type="evidence" value="ECO:0007669"/>
    <property type="project" value="InterPro"/>
</dbReference>
<dbReference type="EMBL" id="HBFQ01053082">
    <property type="protein sequence ID" value="CAD8863460.1"/>
    <property type="molecule type" value="Transcribed_RNA"/>
</dbReference>
<keyword evidence="2" id="KW-0812">Transmembrane</keyword>